<dbReference type="AlphaFoldDB" id="A0A2M4D702"/>
<feature type="chain" id="PRO_5014604381" evidence="1">
    <location>
        <begin position="17"/>
        <end position="66"/>
    </location>
</feature>
<feature type="signal peptide" evidence="1">
    <location>
        <begin position="1"/>
        <end position="16"/>
    </location>
</feature>
<sequence>MLGACSSCLLLVWCGAAPYGLPFCGQLANENNLRTWCYCCCCCCCVPSVRIYCCAQQHLEPFLSPC</sequence>
<evidence type="ECO:0000256" key="1">
    <source>
        <dbReference type="SAM" id="SignalP"/>
    </source>
</evidence>
<proteinExistence type="predicted"/>
<name>A0A2M4D702_ANODA</name>
<reference evidence="2" key="1">
    <citation type="submission" date="2018-01" db="EMBL/GenBank/DDBJ databases">
        <title>An insight into the sialome of Amazonian anophelines.</title>
        <authorList>
            <person name="Ribeiro J.M."/>
            <person name="Scarpassa V."/>
            <person name="Calvo E."/>
        </authorList>
    </citation>
    <scope>NUCLEOTIDE SEQUENCE</scope>
</reference>
<evidence type="ECO:0000313" key="2">
    <source>
        <dbReference type="EMBL" id="MBW73355.1"/>
    </source>
</evidence>
<dbReference type="EMBL" id="GGFL01009177">
    <property type="protein sequence ID" value="MBW73355.1"/>
    <property type="molecule type" value="Transcribed_RNA"/>
</dbReference>
<accession>A0A2M4D702</accession>
<protein>
    <submittedName>
        <fullName evidence="2">Putative secreted protein</fullName>
    </submittedName>
</protein>
<organism evidence="2">
    <name type="scientific">Anopheles darlingi</name>
    <name type="common">Mosquito</name>
    <dbReference type="NCBI Taxonomy" id="43151"/>
    <lineage>
        <taxon>Eukaryota</taxon>
        <taxon>Metazoa</taxon>
        <taxon>Ecdysozoa</taxon>
        <taxon>Arthropoda</taxon>
        <taxon>Hexapoda</taxon>
        <taxon>Insecta</taxon>
        <taxon>Pterygota</taxon>
        <taxon>Neoptera</taxon>
        <taxon>Endopterygota</taxon>
        <taxon>Diptera</taxon>
        <taxon>Nematocera</taxon>
        <taxon>Culicoidea</taxon>
        <taxon>Culicidae</taxon>
        <taxon>Anophelinae</taxon>
        <taxon>Anopheles</taxon>
    </lineage>
</organism>
<keyword evidence="1" id="KW-0732">Signal</keyword>